<feature type="compositionally biased region" description="Polar residues" evidence="1">
    <location>
        <begin position="386"/>
        <end position="405"/>
    </location>
</feature>
<feature type="region of interest" description="Disordered" evidence="1">
    <location>
        <begin position="260"/>
        <end position="297"/>
    </location>
</feature>
<dbReference type="Proteomes" id="UP000193380">
    <property type="component" value="Unassembled WGS sequence"/>
</dbReference>
<dbReference type="EMBL" id="FR907077">
    <property type="protein sequence ID" value="CDQ86037.1"/>
    <property type="molecule type" value="Genomic_DNA"/>
</dbReference>
<feature type="compositionally biased region" description="Polar residues" evidence="1">
    <location>
        <begin position="311"/>
        <end position="320"/>
    </location>
</feature>
<evidence type="ECO:0000256" key="1">
    <source>
        <dbReference type="SAM" id="MobiDB-lite"/>
    </source>
</evidence>
<organism evidence="2 3">
    <name type="scientific">Oncorhynchus mykiss</name>
    <name type="common">Rainbow trout</name>
    <name type="synonym">Salmo gairdneri</name>
    <dbReference type="NCBI Taxonomy" id="8022"/>
    <lineage>
        <taxon>Eukaryota</taxon>
        <taxon>Metazoa</taxon>
        <taxon>Chordata</taxon>
        <taxon>Craniata</taxon>
        <taxon>Vertebrata</taxon>
        <taxon>Euteleostomi</taxon>
        <taxon>Actinopterygii</taxon>
        <taxon>Neopterygii</taxon>
        <taxon>Teleostei</taxon>
        <taxon>Protacanthopterygii</taxon>
        <taxon>Salmoniformes</taxon>
        <taxon>Salmonidae</taxon>
        <taxon>Salmoninae</taxon>
        <taxon>Oncorhynchus</taxon>
    </lineage>
</organism>
<feature type="region of interest" description="Disordered" evidence="1">
    <location>
        <begin position="309"/>
        <end position="365"/>
    </location>
</feature>
<feature type="region of interest" description="Disordered" evidence="1">
    <location>
        <begin position="452"/>
        <end position="489"/>
    </location>
</feature>
<feature type="region of interest" description="Disordered" evidence="1">
    <location>
        <begin position="386"/>
        <end position="411"/>
    </location>
</feature>
<evidence type="ECO:0000313" key="2">
    <source>
        <dbReference type="EMBL" id="CDQ86037.1"/>
    </source>
</evidence>
<dbReference type="STRING" id="8022.A0A060Y3D8"/>
<gene>
    <name evidence="2" type="ORF">GSONMT00005140001</name>
</gene>
<dbReference type="AlphaFoldDB" id="A0A060Y3D8"/>
<proteinExistence type="predicted"/>
<feature type="compositionally biased region" description="Polar residues" evidence="1">
    <location>
        <begin position="346"/>
        <end position="365"/>
    </location>
</feature>
<accession>A0A060Y3D8</accession>
<protein>
    <submittedName>
        <fullName evidence="2">Uncharacterized protein</fullName>
    </submittedName>
</protein>
<dbReference type="PaxDb" id="8022-A0A060Y3D8"/>
<feature type="compositionally biased region" description="Polar residues" evidence="1">
    <location>
        <begin position="262"/>
        <end position="296"/>
    </location>
</feature>
<reference evidence="2" key="2">
    <citation type="submission" date="2014-03" db="EMBL/GenBank/DDBJ databases">
        <authorList>
            <person name="Genoscope - CEA"/>
        </authorList>
    </citation>
    <scope>NUCLEOTIDE SEQUENCE</scope>
</reference>
<name>A0A060Y3D8_ONCMY</name>
<reference evidence="2" key="1">
    <citation type="journal article" date="2014" name="Nat. Commun.">
        <title>The rainbow trout genome provides novel insights into evolution after whole-genome duplication in vertebrates.</title>
        <authorList>
            <person name="Berthelot C."/>
            <person name="Brunet F."/>
            <person name="Chalopin D."/>
            <person name="Juanchich A."/>
            <person name="Bernard M."/>
            <person name="Noel B."/>
            <person name="Bento P."/>
            <person name="Da Silva C."/>
            <person name="Labadie K."/>
            <person name="Alberti A."/>
            <person name="Aury J.M."/>
            <person name="Louis A."/>
            <person name="Dehais P."/>
            <person name="Bardou P."/>
            <person name="Montfort J."/>
            <person name="Klopp C."/>
            <person name="Cabau C."/>
            <person name="Gaspin C."/>
            <person name="Thorgaard G.H."/>
            <person name="Boussaha M."/>
            <person name="Quillet E."/>
            <person name="Guyomard R."/>
            <person name="Galiana D."/>
            <person name="Bobe J."/>
            <person name="Volff J.N."/>
            <person name="Genet C."/>
            <person name="Wincker P."/>
            <person name="Jaillon O."/>
            <person name="Roest Crollius H."/>
            <person name="Guiguen Y."/>
        </authorList>
    </citation>
    <scope>NUCLEOTIDE SEQUENCE [LARGE SCALE GENOMIC DNA]</scope>
</reference>
<sequence>MHCQDYLSSPSGGGMGIGLGGGGILHLVPAQVHVNGHNSSMDRETDILDDEVELPTSQEGNSMDSLGTLSSVEGRATPADLYYQAETVINGHDKVPYLERSIPDRPPENIVINVAIGSHDVADQVPVTLVRSLCSAQDGTGESVPPASDYIISQNGNLYCSQSFGADQNPLPRAPARNTSSRNAVQRGLNVWQQYGVPEEPVMDGVYFGSPPPSMPLQSHHSMPHFPHQQTASQQEIEQSIEALNLLMLDLDPGRLLGKVPKSQSVPGDNKEVVTTQPSFSQSLARPSYQADSAISGSPAPSLAQVMLRSSPFQPSTSPEPSAIQRPTAIYHPGPSVAPIPGFPTEPSSQGAARTSSPTQVPSSVGQLQLKPINVYPPSIVYPSLSSELREPQQSPSATFSSPNPSDAEPDEAFNVEGLVAQRVSEYSARMQRRLTSPQSEHRHSLSLSGVQSCGTSLDEASAPPHHRTTSERQCINGHDESSSYQPPVRSPIRCVSPEFVNTIALNPGGRPKERHIHSYREAFEELDGGQISPTPTVGGEVFPQTPAFPVSPQTPYFNLCKSPLWLAECAVELRAFTTGNI</sequence>
<evidence type="ECO:0000313" key="3">
    <source>
        <dbReference type="Proteomes" id="UP000193380"/>
    </source>
</evidence>